<dbReference type="EMBL" id="GG683913">
    <property type="protein sequence ID" value="EER01563.1"/>
    <property type="molecule type" value="Genomic_DNA"/>
</dbReference>
<gene>
    <name evidence="1" type="ORF">Pmar_PMAR000253</name>
</gene>
<proteinExistence type="predicted"/>
<dbReference type="InParanoid" id="C5LNY1"/>
<name>C5LNY1_PERM5</name>
<dbReference type="RefSeq" id="XP_002768845.1">
    <property type="nucleotide sequence ID" value="XM_002768799.1"/>
</dbReference>
<dbReference type="Proteomes" id="UP000007800">
    <property type="component" value="Unassembled WGS sequence"/>
</dbReference>
<accession>C5LNY1</accession>
<keyword evidence="2" id="KW-1185">Reference proteome</keyword>
<protein>
    <submittedName>
        <fullName evidence="1">Uncharacterized protein</fullName>
    </submittedName>
</protein>
<dbReference type="AlphaFoldDB" id="C5LNY1"/>
<sequence length="51" mass="5331">MGILSSHHAVSCAICQTSARHGAVAGNADSALTFVRPEITRPAQKNLFVPV</sequence>
<evidence type="ECO:0000313" key="2">
    <source>
        <dbReference type="Proteomes" id="UP000007800"/>
    </source>
</evidence>
<evidence type="ECO:0000313" key="1">
    <source>
        <dbReference type="EMBL" id="EER01563.1"/>
    </source>
</evidence>
<organism evidence="2">
    <name type="scientific">Perkinsus marinus (strain ATCC 50983 / TXsc)</name>
    <dbReference type="NCBI Taxonomy" id="423536"/>
    <lineage>
        <taxon>Eukaryota</taxon>
        <taxon>Sar</taxon>
        <taxon>Alveolata</taxon>
        <taxon>Perkinsozoa</taxon>
        <taxon>Perkinsea</taxon>
        <taxon>Perkinsida</taxon>
        <taxon>Perkinsidae</taxon>
        <taxon>Perkinsus</taxon>
    </lineage>
</organism>
<dbReference type="GeneID" id="9040094"/>
<reference evidence="1 2" key="1">
    <citation type="submission" date="2008-07" db="EMBL/GenBank/DDBJ databases">
        <authorList>
            <person name="El-Sayed N."/>
            <person name="Caler E."/>
            <person name="Inman J."/>
            <person name="Amedeo P."/>
            <person name="Hass B."/>
            <person name="Wortman J."/>
        </authorList>
    </citation>
    <scope>NUCLEOTIDE SEQUENCE [LARGE SCALE GENOMIC DNA]</scope>
    <source>
        <strain evidence="2">ATCC 50983 / TXsc</strain>
    </source>
</reference>